<dbReference type="AlphaFoldDB" id="A0A420HJ98"/>
<dbReference type="EMBL" id="MCBQ01018790">
    <property type="protein sequence ID" value="RKF57506.1"/>
    <property type="molecule type" value="Genomic_DNA"/>
</dbReference>
<comment type="caution">
    <text evidence="1">The sequence shown here is derived from an EMBL/GenBank/DDBJ whole genome shotgun (WGS) entry which is preliminary data.</text>
</comment>
<reference evidence="1 2" key="1">
    <citation type="journal article" date="2018" name="BMC Genomics">
        <title>Comparative genome analyses reveal sequence features reflecting distinct modes of host-adaptation between dicot and monocot powdery mildew.</title>
        <authorList>
            <person name="Wu Y."/>
            <person name="Ma X."/>
            <person name="Pan Z."/>
            <person name="Kale S.D."/>
            <person name="Song Y."/>
            <person name="King H."/>
            <person name="Zhang Q."/>
            <person name="Presley C."/>
            <person name="Deng X."/>
            <person name="Wei C.I."/>
            <person name="Xiao S."/>
        </authorList>
    </citation>
    <scope>NUCLEOTIDE SEQUENCE [LARGE SCALE GENOMIC DNA]</scope>
    <source>
        <strain evidence="1">UMSG3</strain>
    </source>
</reference>
<organism evidence="1 2">
    <name type="scientific">Golovinomyces cichoracearum</name>
    <dbReference type="NCBI Taxonomy" id="62708"/>
    <lineage>
        <taxon>Eukaryota</taxon>
        <taxon>Fungi</taxon>
        <taxon>Dikarya</taxon>
        <taxon>Ascomycota</taxon>
        <taxon>Pezizomycotina</taxon>
        <taxon>Leotiomycetes</taxon>
        <taxon>Erysiphales</taxon>
        <taxon>Erysiphaceae</taxon>
        <taxon>Golovinomyces</taxon>
    </lineage>
</organism>
<evidence type="ECO:0000313" key="1">
    <source>
        <dbReference type="EMBL" id="RKF57506.1"/>
    </source>
</evidence>
<dbReference type="Proteomes" id="UP000283383">
    <property type="component" value="Unassembled WGS sequence"/>
</dbReference>
<name>A0A420HJ98_9PEZI</name>
<protein>
    <submittedName>
        <fullName evidence="1">Uncharacterized protein</fullName>
    </submittedName>
</protein>
<gene>
    <name evidence="1" type="ORF">GcM3_187019</name>
</gene>
<evidence type="ECO:0000313" key="2">
    <source>
        <dbReference type="Proteomes" id="UP000283383"/>
    </source>
</evidence>
<accession>A0A420HJ98</accession>
<proteinExistence type="predicted"/>
<sequence length="85" mass="9854">MERARSPGWAAVKDIHQEKSKKLSLSLYQLSVQNQPLLHEKIGLHKALITKKKRKTQGKALDFEQSKKDRGRTVFYSSHTIRVVR</sequence>
<keyword evidence="2" id="KW-1185">Reference proteome</keyword>